<feature type="compositionally biased region" description="Polar residues" evidence="1">
    <location>
        <begin position="173"/>
        <end position="190"/>
    </location>
</feature>
<dbReference type="EMBL" id="CAAALY010002013">
    <property type="protein sequence ID" value="VEL07574.1"/>
    <property type="molecule type" value="Genomic_DNA"/>
</dbReference>
<feature type="region of interest" description="Disordered" evidence="1">
    <location>
        <begin position="538"/>
        <end position="562"/>
    </location>
</feature>
<feature type="compositionally biased region" description="Polar residues" evidence="1">
    <location>
        <begin position="197"/>
        <end position="210"/>
    </location>
</feature>
<evidence type="ECO:0000313" key="2">
    <source>
        <dbReference type="EMBL" id="VEL07574.1"/>
    </source>
</evidence>
<sequence>MHFSLTPGTTTWARESADRRNRTFNSSSSGQPIGTKAHPPEEKSSLQINQSSDPPSNPPPVAAEPLKDEAIEGVEDGQKTNKCTDAVLSELAIKSADPAVGSPLARMTVMRLTLEQRRRSIGVARHRAQLAGAQVAAKRHQAAFMRLIQSSQIRRKHSSCSTGVDNASEMLESQSPTLHSTYSGSLLSTQPPKPCSDTKSSQLLNSNNKANEMGSPDPVKAYTSTNSTPSLALRDDPVELMKPTDVNELLSWRLETLMNSEHAIPKSGILGENGWQDQVDVNGAGIPVQKNVEAELATDVDEDFSSVSTHGQELAKELPTLPPKTPIFLVTDGSPTLREALAPLPNYAQQHLQKAAGDDAFQNVSTKPSLKPCHPPRSAVDNNLIHKADAKFEEEENEVLEVEELEERGRDSSIKLCGRQLLANSEVKDHVSIHQGTSLSSVSNAIPLTSPDYNLPPVGQANLTKSQPFSLIVEPNRTRSNHTTVKAGREPRDGHPKRRSVGRPPYVSSLDLASRRGLKPGYEALSASDEWCCTDGRRALSSGQSDEREANVKEEEDRTQASSQINFAEEKYSVGHDRDDAEILYLNAKDSRLSCASPSQKHQSDAEIFAQIKQYRSNKAIISRKNHSYKAYHENFHHHRRLYQCEEQDFARHQSLQQDKKQSHQQFTQQLRLHPGRCDSKRSHEEAYE</sequence>
<feature type="compositionally biased region" description="Polar residues" evidence="1">
    <location>
        <begin position="1"/>
        <end position="13"/>
    </location>
</feature>
<feature type="region of interest" description="Disordered" evidence="1">
    <location>
        <begin position="173"/>
        <end position="230"/>
    </location>
</feature>
<comment type="caution">
    <text evidence="2">The sequence shown here is derived from an EMBL/GenBank/DDBJ whole genome shotgun (WGS) entry which is preliminary data.</text>
</comment>
<organism evidence="2 3">
    <name type="scientific">Protopolystoma xenopodis</name>
    <dbReference type="NCBI Taxonomy" id="117903"/>
    <lineage>
        <taxon>Eukaryota</taxon>
        <taxon>Metazoa</taxon>
        <taxon>Spiralia</taxon>
        <taxon>Lophotrochozoa</taxon>
        <taxon>Platyhelminthes</taxon>
        <taxon>Monogenea</taxon>
        <taxon>Polyopisthocotylea</taxon>
        <taxon>Polystomatidea</taxon>
        <taxon>Polystomatidae</taxon>
        <taxon>Protopolystoma</taxon>
    </lineage>
</organism>
<dbReference type="AlphaFoldDB" id="A0A3S4ZN51"/>
<gene>
    <name evidence="2" type="ORF">PXEA_LOCUS1014</name>
</gene>
<feature type="non-terminal residue" evidence="2">
    <location>
        <position position="1"/>
    </location>
</feature>
<reference evidence="2" key="1">
    <citation type="submission" date="2018-11" db="EMBL/GenBank/DDBJ databases">
        <authorList>
            <consortium name="Pathogen Informatics"/>
        </authorList>
    </citation>
    <scope>NUCLEOTIDE SEQUENCE</scope>
</reference>
<evidence type="ECO:0000313" key="3">
    <source>
        <dbReference type="Proteomes" id="UP000784294"/>
    </source>
</evidence>
<feature type="region of interest" description="Disordered" evidence="1">
    <location>
        <begin position="476"/>
        <end position="508"/>
    </location>
</feature>
<keyword evidence="3" id="KW-1185">Reference proteome</keyword>
<proteinExistence type="predicted"/>
<name>A0A3S4ZN51_9PLAT</name>
<dbReference type="Proteomes" id="UP000784294">
    <property type="component" value="Unassembled WGS sequence"/>
</dbReference>
<feature type="compositionally biased region" description="Basic and acidic residues" evidence="1">
    <location>
        <begin position="545"/>
        <end position="559"/>
    </location>
</feature>
<accession>A0A3S4ZN51</accession>
<feature type="compositionally biased region" description="Basic and acidic residues" evidence="1">
    <location>
        <begin position="676"/>
        <end position="689"/>
    </location>
</feature>
<feature type="region of interest" description="Disordered" evidence="1">
    <location>
        <begin position="1"/>
        <end position="64"/>
    </location>
</feature>
<evidence type="ECO:0000256" key="1">
    <source>
        <dbReference type="SAM" id="MobiDB-lite"/>
    </source>
</evidence>
<feature type="compositionally biased region" description="Polar residues" evidence="1">
    <location>
        <begin position="23"/>
        <end position="32"/>
    </location>
</feature>
<feature type="region of interest" description="Disordered" evidence="1">
    <location>
        <begin position="653"/>
        <end position="689"/>
    </location>
</feature>
<protein>
    <submittedName>
        <fullName evidence="2">Uncharacterized protein</fullName>
    </submittedName>
</protein>